<evidence type="ECO:0000256" key="6">
    <source>
        <dbReference type="ARBA" id="ARBA00022827"/>
    </source>
</evidence>
<dbReference type="PIRSF" id="PIRSF006816">
    <property type="entry name" value="Cyc3_hyd_g"/>
    <property type="match status" value="1"/>
</dbReference>
<keyword evidence="3 11" id="KW-0285">Flavoprotein</keyword>
<comment type="cofactor">
    <cofactor evidence="12">
        <name>[2Fe-2S] cluster</name>
        <dbReference type="ChEBI" id="CHEBI:190135"/>
    </cofactor>
    <text evidence="12">Binds 1 [2Fe-2S] cluster per subunit.</text>
</comment>
<dbReference type="CDD" id="cd06218">
    <property type="entry name" value="DHOD_e_trans"/>
    <property type="match status" value="1"/>
</dbReference>
<dbReference type="InterPro" id="IPR017938">
    <property type="entry name" value="Riboflavin_synthase-like_b-brl"/>
</dbReference>
<feature type="binding site" evidence="12">
    <location>
        <position position="210"/>
    </location>
    <ligand>
        <name>[2Fe-2S] cluster</name>
        <dbReference type="ChEBI" id="CHEBI:190135"/>
    </ligand>
</feature>
<comment type="cofactor">
    <cofactor evidence="11">
        <name>FAD</name>
        <dbReference type="ChEBI" id="CHEBI:57692"/>
    </cofactor>
    <text evidence="11">Binds 1 FAD per subunit.</text>
</comment>
<evidence type="ECO:0000256" key="8">
    <source>
        <dbReference type="ARBA" id="ARBA00023004"/>
    </source>
</evidence>
<feature type="binding site" evidence="11">
    <location>
        <begin position="46"/>
        <end position="49"/>
    </location>
    <ligand>
        <name>FAD</name>
        <dbReference type="ChEBI" id="CHEBI:57692"/>
    </ligand>
</feature>
<dbReference type="SUPFAM" id="SSF63380">
    <property type="entry name" value="Riboflavin synthase domain-like"/>
    <property type="match status" value="1"/>
</dbReference>
<dbReference type="GO" id="GO:0050660">
    <property type="term" value="F:flavin adenine dinucleotide binding"/>
    <property type="evidence" value="ECO:0007669"/>
    <property type="project" value="InterPro"/>
</dbReference>
<evidence type="ECO:0000256" key="9">
    <source>
        <dbReference type="ARBA" id="ARBA00023014"/>
    </source>
</evidence>
<evidence type="ECO:0000256" key="3">
    <source>
        <dbReference type="ARBA" id="ARBA00022630"/>
    </source>
</evidence>
<dbReference type="Pfam" id="PF10418">
    <property type="entry name" value="DHODB_Fe-S_bind"/>
    <property type="match status" value="1"/>
</dbReference>
<dbReference type="PANTHER" id="PTHR43513:SF3">
    <property type="entry name" value="DIHYDROOROTATE DEHYDROGENASE B (NAD(+)), ELECTRON TRANSFER SUBUNIT-RELATED"/>
    <property type="match status" value="1"/>
</dbReference>
<gene>
    <name evidence="14" type="ORF">IAC73_05520</name>
</gene>
<dbReference type="PROSITE" id="PS51384">
    <property type="entry name" value="FAD_FR"/>
    <property type="match status" value="1"/>
</dbReference>
<organism evidence="14 15">
    <name type="scientific">Candidatus Limadaptatus stercoripullorum</name>
    <dbReference type="NCBI Taxonomy" id="2840846"/>
    <lineage>
        <taxon>Bacteria</taxon>
        <taxon>Bacillati</taxon>
        <taxon>Bacillota</taxon>
        <taxon>Clostridia</taxon>
        <taxon>Eubacteriales</taxon>
        <taxon>Candidatus Limadaptatus</taxon>
    </lineage>
</organism>
<sequence>MKKQTLTLISRRSLNDEVFGLTFAGAEPMRPGQFVELSVDGGYLRRPISVADSRGDELTLIVKKVGKGTREMAEWQPGRKVSALTSLGNGFGTDASRPLLIGGGIGCAPLYMLARTFAERGVRPTVVLAFGSADQIYFEREFGDFGNVIVATDDGSRGIRGNAVDAVRAEGLSEGNGFDRYYACGPLPMLRALAAWSGAGELSLEARMGCGFGACMGCSVKTADGYARVCKEGPVFPAASLIWE</sequence>
<comment type="caution">
    <text evidence="14">The sequence shown here is derived from an EMBL/GenBank/DDBJ whole genome shotgun (WGS) entry which is preliminary data.</text>
</comment>
<dbReference type="AlphaFoldDB" id="A0A9D1NA05"/>
<feature type="binding site" evidence="12">
    <location>
        <position position="230"/>
    </location>
    <ligand>
        <name>[2Fe-2S] cluster</name>
        <dbReference type="ChEBI" id="CHEBI:190135"/>
    </ligand>
</feature>
<dbReference type="Gene3D" id="2.40.30.10">
    <property type="entry name" value="Translation factors"/>
    <property type="match status" value="1"/>
</dbReference>
<accession>A0A9D1NA05</accession>
<evidence type="ECO:0000313" key="15">
    <source>
        <dbReference type="Proteomes" id="UP000886857"/>
    </source>
</evidence>
<dbReference type="GO" id="GO:0016491">
    <property type="term" value="F:oxidoreductase activity"/>
    <property type="evidence" value="ECO:0007669"/>
    <property type="project" value="InterPro"/>
</dbReference>
<dbReference type="InterPro" id="IPR019480">
    <property type="entry name" value="Dihydroorotate_DH_Fe-S-bd"/>
</dbReference>
<feature type="binding site" evidence="12">
    <location>
        <position position="218"/>
    </location>
    <ligand>
        <name>[2Fe-2S] cluster</name>
        <dbReference type="ChEBI" id="CHEBI:190135"/>
    </ligand>
</feature>
<dbReference type="GO" id="GO:0046872">
    <property type="term" value="F:metal ion binding"/>
    <property type="evidence" value="ECO:0007669"/>
    <property type="project" value="UniProtKB-KW"/>
</dbReference>
<dbReference type="PANTHER" id="PTHR43513">
    <property type="entry name" value="DIHYDROOROTATE DEHYDROGENASE B (NAD(+)), ELECTRON TRANSFER SUBUNIT"/>
    <property type="match status" value="1"/>
</dbReference>
<dbReference type="InterPro" id="IPR039261">
    <property type="entry name" value="FNR_nucleotide-bd"/>
</dbReference>
<evidence type="ECO:0000256" key="2">
    <source>
        <dbReference type="ARBA" id="ARBA00022448"/>
    </source>
</evidence>
<comment type="similarity">
    <text evidence="1">Belongs to the PyrK family.</text>
</comment>
<dbReference type="InterPro" id="IPR017927">
    <property type="entry name" value="FAD-bd_FR_type"/>
</dbReference>
<reference evidence="14" key="1">
    <citation type="submission" date="2020-10" db="EMBL/GenBank/DDBJ databases">
        <authorList>
            <person name="Gilroy R."/>
        </authorList>
    </citation>
    <scope>NUCLEOTIDE SEQUENCE</scope>
    <source>
        <strain evidence="14">10406</strain>
    </source>
</reference>
<protein>
    <submittedName>
        <fullName evidence="14">Dihydroorotate dehydrogenase electron transfer subunit</fullName>
    </submittedName>
</protein>
<dbReference type="Proteomes" id="UP000886857">
    <property type="component" value="Unassembled WGS sequence"/>
</dbReference>
<dbReference type="Gene3D" id="2.10.240.10">
    <property type="entry name" value="Dihydroorotate dehydrogenase, electron transfer subunit"/>
    <property type="match status" value="1"/>
</dbReference>
<dbReference type="GO" id="GO:0051537">
    <property type="term" value="F:2 iron, 2 sulfur cluster binding"/>
    <property type="evidence" value="ECO:0007669"/>
    <property type="project" value="UniProtKB-KW"/>
</dbReference>
<evidence type="ECO:0000256" key="4">
    <source>
        <dbReference type="ARBA" id="ARBA00022714"/>
    </source>
</evidence>
<evidence type="ECO:0000259" key="13">
    <source>
        <dbReference type="PROSITE" id="PS51384"/>
    </source>
</evidence>
<feature type="binding site" evidence="11">
    <location>
        <begin position="68"/>
        <end position="69"/>
    </location>
    <ligand>
        <name>FAD</name>
        <dbReference type="ChEBI" id="CHEBI:57692"/>
    </ligand>
</feature>
<evidence type="ECO:0000256" key="10">
    <source>
        <dbReference type="ARBA" id="ARBA00034078"/>
    </source>
</evidence>
<name>A0A9D1NA05_9FIRM</name>
<keyword evidence="8 12" id="KW-0408">Iron</keyword>
<dbReference type="EMBL" id="DVOE01000085">
    <property type="protein sequence ID" value="HIU99281.1"/>
    <property type="molecule type" value="Genomic_DNA"/>
</dbReference>
<reference evidence="14" key="2">
    <citation type="journal article" date="2021" name="PeerJ">
        <title>Extensive microbial diversity within the chicken gut microbiome revealed by metagenomics and culture.</title>
        <authorList>
            <person name="Gilroy R."/>
            <person name="Ravi A."/>
            <person name="Getino M."/>
            <person name="Pursley I."/>
            <person name="Horton D.L."/>
            <person name="Alikhan N.F."/>
            <person name="Baker D."/>
            <person name="Gharbi K."/>
            <person name="Hall N."/>
            <person name="Watson M."/>
            <person name="Adriaenssens E.M."/>
            <person name="Foster-Nyarko E."/>
            <person name="Jarju S."/>
            <person name="Secka A."/>
            <person name="Antonio M."/>
            <person name="Oren A."/>
            <person name="Chaudhuri R.R."/>
            <person name="La Ragione R."/>
            <person name="Hildebrand F."/>
            <person name="Pallen M.J."/>
        </authorList>
    </citation>
    <scope>NUCLEOTIDE SEQUENCE</scope>
    <source>
        <strain evidence="14">10406</strain>
    </source>
</reference>
<dbReference type="Gene3D" id="3.40.50.80">
    <property type="entry name" value="Nucleotide-binding domain of ferredoxin-NADP reductase (FNR) module"/>
    <property type="match status" value="1"/>
</dbReference>
<dbReference type="InterPro" id="IPR012165">
    <property type="entry name" value="Cyt_c3_hydrogenase_gsu"/>
</dbReference>
<comment type="cofactor">
    <cofactor evidence="10">
        <name>[2Fe-2S] cluster</name>
        <dbReference type="ChEBI" id="CHEBI:190135"/>
    </cofactor>
</comment>
<evidence type="ECO:0000313" key="14">
    <source>
        <dbReference type="EMBL" id="HIU99281.1"/>
    </source>
</evidence>
<feature type="binding site" evidence="12">
    <location>
        <position position="215"/>
    </location>
    <ligand>
        <name>[2Fe-2S] cluster</name>
        <dbReference type="ChEBI" id="CHEBI:190135"/>
    </ligand>
</feature>
<keyword evidence="9 12" id="KW-0411">Iron-sulfur</keyword>
<proteinExistence type="inferred from homology"/>
<keyword evidence="6 11" id="KW-0274">FAD</keyword>
<evidence type="ECO:0000256" key="5">
    <source>
        <dbReference type="ARBA" id="ARBA00022723"/>
    </source>
</evidence>
<feature type="domain" description="FAD-binding FR-type" evidence="13">
    <location>
        <begin position="1"/>
        <end position="93"/>
    </location>
</feature>
<evidence type="ECO:0000256" key="7">
    <source>
        <dbReference type="ARBA" id="ARBA00022982"/>
    </source>
</evidence>
<evidence type="ECO:0000256" key="1">
    <source>
        <dbReference type="ARBA" id="ARBA00006422"/>
    </source>
</evidence>
<dbReference type="InterPro" id="IPR037117">
    <property type="entry name" value="Dihydroorotate_DH_ele_sf"/>
</dbReference>
<evidence type="ECO:0000256" key="12">
    <source>
        <dbReference type="PIRSR" id="PIRSR006816-2"/>
    </source>
</evidence>
<keyword evidence="5 12" id="KW-0479">Metal-binding</keyword>
<keyword evidence="7" id="KW-0249">Electron transport</keyword>
<dbReference type="SUPFAM" id="SSF52343">
    <property type="entry name" value="Ferredoxin reductase-like, C-terminal NADP-linked domain"/>
    <property type="match status" value="1"/>
</dbReference>
<keyword evidence="4 12" id="KW-0001">2Fe-2S</keyword>
<evidence type="ECO:0000256" key="11">
    <source>
        <dbReference type="PIRSR" id="PIRSR006816-1"/>
    </source>
</evidence>
<dbReference type="InterPro" id="IPR050353">
    <property type="entry name" value="PyrK_electron_transfer"/>
</dbReference>
<keyword evidence="2" id="KW-0813">Transport</keyword>
<dbReference type="GO" id="GO:0006221">
    <property type="term" value="P:pyrimidine nucleotide biosynthetic process"/>
    <property type="evidence" value="ECO:0007669"/>
    <property type="project" value="InterPro"/>
</dbReference>